<name>A0A235CKI8_9GAMM</name>
<evidence type="ECO:0000259" key="1">
    <source>
        <dbReference type="SMART" id="SM00507"/>
    </source>
</evidence>
<dbReference type="GO" id="GO:0004519">
    <property type="term" value="F:endonuclease activity"/>
    <property type="evidence" value="ECO:0007669"/>
    <property type="project" value="InterPro"/>
</dbReference>
<organism evidence="2 3">
    <name type="scientific">Oceanimonas baumannii</name>
    <dbReference type="NCBI Taxonomy" id="129578"/>
    <lineage>
        <taxon>Bacteria</taxon>
        <taxon>Pseudomonadati</taxon>
        <taxon>Pseudomonadota</taxon>
        <taxon>Gammaproteobacteria</taxon>
        <taxon>Aeromonadales</taxon>
        <taxon>Aeromonadaceae</taxon>
        <taxon>Oceanimonas</taxon>
    </lineage>
</organism>
<dbReference type="AlphaFoldDB" id="A0A235CKI8"/>
<evidence type="ECO:0000313" key="2">
    <source>
        <dbReference type="EMBL" id="OYD25101.1"/>
    </source>
</evidence>
<dbReference type="OrthoDB" id="9802640at2"/>
<sequence length="172" mass="19284">MRSHGVFKTFIKQHWKRGATDDGKRVLGMYERVNIRNNEACHIEQNSKLFGNTGAVVLETLNEELQQSIEKSLKLSSSERKNRLVGANKIPKQVIVVTTAYARNPDVVAEVLLRAKGMCESCHADAPFRRSKDGSPFLEVHHIIQLSMGGKDTVENTIAVCPNCHRKFHFGA</sequence>
<reference evidence="2 3" key="1">
    <citation type="submission" date="2017-08" db="EMBL/GenBank/DDBJ databases">
        <title>Draft Genome Sequence of the Marine Bacterium Oceanimonas baumannii ATCC 700832.</title>
        <authorList>
            <person name="Mcclelland W.D."/>
            <person name="Brennan M.A."/>
            <person name="Trachtenberg A.M."/>
            <person name="Maclea K.S."/>
        </authorList>
    </citation>
    <scope>NUCLEOTIDE SEQUENCE [LARGE SCALE GENOMIC DNA]</scope>
    <source>
        <strain evidence="2 3">ATCC 700832</strain>
    </source>
</reference>
<dbReference type="Pfam" id="PF01844">
    <property type="entry name" value="HNH"/>
    <property type="match status" value="1"/>
</dbReference>
<dbReference type="CDD" id="cd00085">
    <property type="entry name" value="HNHc"/>
    <property type="match status" value="1"/>
</dbReference>
<dbReference type="InterPro" id="IPR003615">
    <property type="entry name" value="HNH_nuc"/>
</dbReference>
<dbReference type="SMART" id="SM00507">
    <property type="entry name" value="HNHc"/>
    <property type="match status" value="1"/>
</dbReference>
<proteinExistence type="predicted"/>
<feature type="domain" description="HNH nuclease" evidence="1">
    <location>
        <begin position="106"/>
        <end position="166"/>
    </location>
</feature>
<gene>
    <name evidence="2" type="ORF">B6S09_07240</name>
</gene>
<comment type="caution">
    <text evidence="2">The sequence shown here is derived from an EMBL/GenBank/DDBJ whole genome shotgun (WGS) entry which is preliminary data.</text>
</comment>
<dbReference type="GO" id="GO:0003676">
    <property type="term" value="F:nucleic acid binding"/>
    <property type="evidence" value="ECO:0007669"/>
    <property type="project" value="InterPro"/>
</dbReference>
<dbReference type="EMBL" id="NQJF01000005">
    <property type="protein sequence ID" value="OYD25101.1"/>
    <property type="molecule type" value="Genomic_DNA"/>
</dbReference>
<dbReference type="Proteomes" id="UP000243640">
    <property type="component" value="Unassembled WGS sequence"/>
</dbReference>
<evidence type="ECO:0000313" key="3">
    <source>
        <dbReference type="Proteomes" id="UP000243640"/>
    </source>
</evidence>
<dbReference type="Gene3D" id="1.10.30.50">
    <property type="match status" value="1"/>
</dbReference>
<protein>
    <recommendedName>
        <fullName evidence="1">HNH nuclease domain-containing protein</fullName>
    </recommendedName>
</protein>
<dbReference type="InterPro" id="IPR002711">
    <property type="entry name" value="HNH"/>
</dbReference>
<accession>A0A235CKI8</accession>
<dbReference type="GO" id="GO:0008270">
    <property type="term" value="F:zinc ion binding"/>
    <property type="evidence" value="ECO:0007669"/>
    <property type="project" value="InterPro"/>
</dbReference>